<accession>A0A8S1ZNZ6</accession>
<reference evidence="2" key="1">
    <citation type="submission" date="2021-01" db="EMBL/GenBank/DDBJ databases">
        <authorList>
            <person name="Bezrukov I."/>
        </authorList>
    </citation>
    <scope>NUCLEOTIDE SEQUENCE</scope>
</reference>
<dbReference type="PANTHER" id="PTHR37198:SF1">
    <property type="entry name" value="NUCLEOLIN"/>
    <property type="match status" value="1"/>
</dbReference>
<proteinExistence type="predicted"/>
<dbReference type="EMBL" id="LR999452">
    <property type="protein sequence ID" value="CAE5962908.1"/>
    <property type="molecule type" value="Genomic_DNA"/>
</dbReference>
<dbReference type="Proteomes" id="UP000682877">
    <property type="component" value="Chromosome 2"/>
</dbReference>
<gene>
    <name evidence="2" type="ORF">AARE701A_LOCUS4533</name>
</gene>
<feature type="compositionally biased region" description="Basic and acidic residues" evidence="1">
    <location>
        <begin position="145"/>
        <end position="193"/>
    </location>
</feature>
<evidence type="ECO:0000313" key="3">
    <source>
        <dbReference type="Proteomes" id="UP000682877"/>
    </source>
</evidence>
<dbReference type="AlphaFoldDB" id="A0A8S1ZNZ6"/>
<evidence type="ECO:0000256" key="1">
    <source>
        <dbReference type="SAM" id="MobiDB-lite"/>
    </source>
</evidence>
<protein>
    <submittedName>
        <fullName evidence="2">Uncharacterized protein</fullName>
    </submittedName>
</protein>
<dbReference type="PANTHER" id="PTHR37198">
    <property type="entry name" value="NUCLEOLIN"/>
    <property type="match status" value="1"/>
</dbReference>
<keyword evidence="3" id="KW-1185">Reference proteome</keyword>
<name>A0A8S1ZNZ6_ARAAE</name>
<evidence type="ECO:0000313" key="2">
    <source>
        <dbReference type="EMBL" id="CAE5962908.1"/>
    </source>
</evidence>
<organism evidence="2 3">
    <name type="scientific">Arabidopsis arenosa</name>
    <name type="common">Sand rock-cress</name>
    <name type="synonym">Cardaminopsis arenosa</name>
    <dbReference type="NCBI Taxonomy" id="38785"/>
    <lineage>
        <taxon>Eukaryota</taxon>
        <taxon>Viridiplantae</taxon>
        <taxon>Streptophyta</taxon>
        <taxon>Embryophyta</taxon>
        <taxon>Tracheophyta</taxon>
        <taxon>Spermatophyta</taxon>
        <taxon>Magnoliopsida</taxon>
        <taxon>eudicotyledons</taxon>
        <taxon>Gunneridae</taxon>
        <taxon>Pentapetalae</taxon>
        <taxon>rosids</taxon>
        <taxon>malvids</taxon>
        <taxon>Brassicales</taxon>
        <taxon>Brassicaceae</taxon>
        <taxon>Camelineae</taxon>
        <taxon>Arabidopsis</taxon>
    </lineage>
</organism>
<sequence length="341" mass="37749">MSQTMEEYQSNESEDKRSWIWSKALSVGKKVLTAGVVVSSAPLLVPSLFVASTIAFLSSVPFCFFLANYACTQKVMSTLLPDTEETGGVDKEDDESRFDEYSKIGHREGAAEVGEAALFMATDEPIPIQVKEDEEMAKESTSLLEKIRDEGRTDRETSEKELQDDKKSGNAKSEEVQEQPEKREAPETGREGELGATKTETSTGKDDEETSSNEPIDQASGAQGTGEEKRKNTTKKKKKTGRAVIDALVGDVSSLLSECLFRVRCFVKVYSEEQIWEKMETLRKVVGYSVARSATCAEELKALYVFTGVVEPPRSSLNNDTHDIAHLTIRLRFLMSVIGIN</sequence>
<feature type="region of interest" description="Disordered" evidence="1">
    <location>
        <begin position="127"/>
        <end position="240"/>
    </location>
</feature>